<gene>
    <name evidence="1" type="ORF">AVDCRST_MAG94-2028</name>
</gene>
<accession>A0A6J4LK17</accession>
<dbReference type="EMBL" id="CADCTY010000704">
    <property type="protein sequence ID" value="CAA9333911.1"/>
    <property type="molecule type" value="Genomic_DNA"/>
</dbReference>
<name>A0A6J4LK17_9CYAN</name>
<protein>
    <submittedName>
        <fullName evidence="1">Uncharacterized protein</fullName>
    </submittedName>
</protein>
<proteinExistence type="predicted"/>
<reference evidence="1" key="1">
    <citation type="submission" date="2020-02" db="EMBL/GenBank/DDBJ databases">
        <authorList>
            <person name="Meier V. D."/>
        </authorList>
    </citation>
    <scope>NUCLEOTIDE SEQUENCE</scope>
    <source>
        <strain evidence="1">AVDCRST_MAG94</strain>
    </source>
</reference>
<sequence>MMGNAMRQQDLELLRQVIREMAVTCPDLDARWAFRTVQRDLPPEQVAWFEGAIAQIRNLD</sequence>
<evidence type="ECO:0000313" key="1">
    <source>
        <dbReference type="EMBL" id="CAA9333911.1"/>
    </source>
</evidence>
<dbReference type="AlphaFoldDB" id="A0A6J4LK17"/>
<organism evidence="1">
    <name type="scientific">uncultured Leptolyngbya sp</name>
    <dbReference type="NCBI Taxonomy" id="332963"/>
    <lineage>
        <taxon>Bacteria</taxon>
        <taxon>Bacillati</taxon>
        <taxon>Cyanobacteriota</taxon>
        <taxon>Cyanophyceae</taxon>
        <taxon>Leptolyngbyales</taxon>
        <taxon>Leptolyngbyaceae</taxon>
        <taxon>Leptolyngbya group</taxon>
        <taxon>Leptolyngbya</taxon>
        <taxon>environmental samples</taxon>
    </lineage>
</organism>